<feature type="compositionally biased region" description="Polar residues" evidence="1">
    <location>
        <begin position="1"/>
        <end position="11"/>
    </location>
</feature>
<reference evidence="2 3" key="1">
    <citation type="submission" date="2013-03" db="EMBL/GenBank/DDBJ databases">
        <title>The Genome Sequence of Capronia epimyces CBS 606.96.</title>
        <authorList>
            <consortium name="The Broad Institute Genomics Platform"/>
            <person name="Cuomo C."/>
            <person name="de Hoog S."/>
            <person name="Gorbushina A."/>
            <person name="Walker B."/>
            <person name="Young S.K."/>
            <person name="Zeng Q."/>
            <person name="Gargeya S."/>
            <person name="Fitzgerald M."/>
            <person name="Haas B."/>
            <person name="Abouelleil A."/>
            <person name="Allen A.W."/>
            <person name="Alvarado L."/>
            <person name="Arachchi H.M."/>
            <person name="Berlin A.M."/>
            <person name="Chapman S.B."/>
            <person name="Gainer-Dewar J."/>
            <person name="Goldberg J."/>
            <person name="Griggs A."/>
            <person name="Gujja S."/>
            <person name="Hansen M."/>
            <person name="Howarth C."/>
            <person name="Imamovic A."/>
            <person name="Ireland A."/>
            <person name="Larimer J."/>
            <person name="McCowan C."/>
            <person name="Murphy C."/>
            <person name="Pearson M."/>
            <person name="Poon T.W."/>
            <person name="Priest M."/>
            <person name="Roberts A."/>
            <person name="Saif S."/>
            <person name="Shea T."/>
            <person name="Sisk P."/>
            <person name="Sykes S."/>
            <person name="Wortman J."/>
            <person name="Nusbaum C."/>
            <person name="Birren B."/>
        </authorList>
    </citation>
    <scope>NUCLEOTIDE SEQUENCE [LARGE SCALE GENOMIC DNA]</scope>
    <source>
        <strain evidence="2 3">CBS 606.96</strain>
    </source>
</reference>
<accession>W9YC47</accession>
<organism evidence="2 3">
    <name type="scientific">Capronia epimyces CBS 606.96</name>
    <dbReference type="NCBI Taxonomy" id="1182542"/>
    <lineage>
        <taxon>Eukaryota</taxon>
        <taxon>Fungi</taxon>
        <taxon>Dikarya</taxon>
        <taxon>Ascomycota</taxon>
        <taxon>Pezizomycotina</taxon>
        <taxon>Eurotiomycetes</taxon>
        <taxon>Chaetothyriomycetidae</taxon>
        <taxon>Chaetothyriales</taxon>
        <taxon>Herpotrichiellaceae</taxon>
        <taxon>Capronia</taxon>
    </lineage>
</organism>
<feature type="region of interest" description="Disordered" evidence="1">
    <location>
        <begin position="1"/>
        <end position="35"/>
    </location>
</feature>
<dbReference type="HOGENOM" id="CLU_1875177_0_0_1"/>
<evidence type="ECO:0000313" key="3">
    <source>
        <dbReference type="Proteomes" id="UP000019478"/>
    </source>
</evidence>
<protein>
    <submittedName>
        <fullName evidence="2">Uncharacterized protein</fullName>
    </submittedName>
</protein>
<dbReference type="RefSeq" id="XP_007732529.1">
    <property type="nucleotide sequence ID" value="XM_007734339.1"/>
</dbReference>
<sequence>MASEQDISAENGQPLPSPAPSPPRPIKKEDPELPETRAQWLFVERTILQQDTRTCCAEDCGRELDQGRYQVAACPSSDNRLAGTTPYAVFHTLTEQTLETRTLTDHGFVLQTFTMSSVSSIRTICMIPLLSVAFGL</sequence>
<name>W9YC47_9EURO</name>
<evidence type="ECO:0000256" key="1">
    <source>
        <dbReference type="SAM" id="MobiDB-lite"/>
    </source>
</evidence>
<keyword evidence="3" id="KW-1185">Reference proteome</keyword>
<dbReference type="AlphaFoldDB" id="W9YC47"/>
<feature type="compositionally biased region" description="Basic and acidic residues" evidence="1">
    <location>
        <begin position="26"/>
        <end position="35"/>
    </location>
</feature>
<proteinExistence type="predicted"/>
<feature type="compositionally biased region" description="Pro residues" evidence="1">
    <location>
        <begin position="15"/>
        <end position="24"/>
    </location>
</feature>
<evidence type="ECO:0000313" key="2">
    <source>
        <dbReference type="EMBL" id="EXJ87250.1"/>
    </source>
</evidence>
<gene>
    <name evidence="2" type="ORF">A1O3_04209</name>
</gene>
<dbReference type="EMBL" id="AMGY01000003">
    <property type="protein sequence ID" value="EXJ87250.1"/>
    <property type="molecule type" value="Genomic_DNA"/>
</dbReference>
<dbReference type="GeneID" id="19168329"/>
<dbReference type="Proteomes" id="UP000019478">
    <property type="component" value="Unassembled WGS sequence"/>
</dbReference>
<comment type="caution">
    <text evidence="2">The sequence shown here is derived from an EMBL/GenBank/DDBJ whole genome shotgun (WGS) entry which is preliminary data.</text>
</comment>